<dbReference type="GO" id="GO:0030983">
    <property type="term" value="F:mismatched DNA binding"/>
    <property type="evidence" value="ECO:0007669"/>
    <property type="project" value="InterPro"/>
</dbReference>
<keyword evidence="7" id="KW-1185">Reference proteome</keyword>
<protein>
    <submittedName>
        <fullName evidence="6">MutS-related protein, family 1</fullName>
    </submittedName>
</protein>
<keyword evidence="4" id="KW-1133">Transmembrane helix</keyword>
<keyword evidence="1" id="KW-0547">Nucleotide-binding</keyword>
<dbReference type="SMART" id="SM00534">
    <property type="entry name" value="MUTSac"/>
    <property type="match status" value="1"/>
</dbReference>
<name>M7Y1F9_9BACT</name>
<dbReference type="InterPro" id="IPR036187">
    <property type="entry name" value="DNA_mismatch_repair_MutS_sf"/>
</dbReference>
<dbReference type="AlphaFoldDB" id="M7Y1F9"/>
<feature type="domain" description="DNA mismatch repair proteins mutS family" evidence="5">
    <location>
        <begin position="409"/>
        <end position="587"/>
    </location>
</feature>
<feature type="transmembrane region" description="Helical" evidence="4">
    <location>
        <begin position="21"/>
        <end position="42"/>
    </location>
</feature>
<dbReference type="GO" id="GO:0005829">
    <property type="term" value="C:cytosol"/>
    <property type="evidence" value="ECO:0007669"/>
    <property type="project" value="TreeGrafter"/>
</dbReference>
<feature type="transmembrane region" description="Helical" evidence="4">
    <location>
        <begin position="48"/>
        <end position="68"/>
    </location>
</feature>
<dbReference type="RefSeq" id="WP_008625097.1">
    <property type="nucleotide sequence ID" value="NZ_AMZY02000006.1"/>
</dbReference>
<dbReference type="InterPro" id="IPR045076">
    <property type="entry name" value="MutS"/>
</dbReference>
<dbReference type="Pfam" id="PF00488">
    <property type="entry name" value="MutS_V"/>
    <property type="match status" value="1"/>
</dbReference>
<dbReference type="SUPFAM" id="SSF52540">
    <property type="entry name" value="P-loop containing nucleoside triphosphate hydrolases"/>
    <property type="match status" value="1"/>
</dbReference>
<reference evidence="6" key="1">
    <citation type="submission" date="2013-01" db="EMBL/GenBank/DDBJ databases">
        <title>Genome assembly of Mariniradius saccharolyticus AK6.</title>
        <authorList>
            <person name="Vaidya B."/>
            <person name="Khatri I."/>
            <person name="Tanuku N.R.S."/>
            <person name="Subramanian S."/>
            <person name="Pinnaka A."/>
        </authorList>
    </citation>
    <scope>NUCLEOTIDE SEQUENCE [LARGE SCALE GENOMIC DNA]</scope>
    <source>
        <strain evidence="6">AK6</strain>
    </source>
</reference>
<sequence length="587" mass="67351">MKKELSQVDIILELSKSKKKKHLLSVVRIVLFLGMLATFIVGATDKSWVLIVFAGLMVLFFRIVLTFIRLQDRIAFMEQLLRIEEESEKRKTRTLGDFDGGTEFLDKAHPFANDLDLFGQHSLFQLLNHTVSRDGAQLLADWMKREMDAETALSRQSAIHELAANRDFIRSFEAIGRAFLKDEKSKKPFFQWLSERENWPKWYFIPTFIGPIGGVLLLAMGVSEMISPALLGIWIILGIGFMSSIFMKMNKISASMPLLSDLKTYKKWVEQLENTGFRDSYLNSLQQSFLTQHLKGSQILRELEQKTFLLQNRFNLMYLIANAFFWLDFLIYFRAIRWKKNHGYLMSDWEEKLKEWQVLVSLASFAFEERLDVLPTWNKSTEILAIDLKHPLILPNTAIGNDFHLGKEQKTVLLTGSNMSGKTTFMRTLGINMVLANLGLGIFGKKFEIGAFGLFTSMRNTDNLGESVSSFYAELGRIKKLLDMAADGRPIFYLLDEILKGTNTIDRIMGSEALIRQLAASPCKGIISTHDIELSQLEDKLPYVINRSFHSQIFEDKILFDYTLKEGPCPSFNAHKLMELMGIKFTE</sequence>
<evidence type="ECO:0000313" key="7">
    <source>
        <dbReference type="Proteomes" id="UP000010953"/>
    </source>
</evidence>
<evidence type="ECO:0000256" key="1">
    <source>
        <dbReference type="ARBA" id="ARBA00022741"/>
    </source>
</evidence>
<dbReference type="InParanoid" id="M7Y1F9"/>
<feature type="transmembrane region" description="Helical" evidence="4">
    <location>
        <begin position="202"/>
        <end position="223"/>
    </location>
</feature>
<dbReference type="GO" id="GO:0140664">
    <property type="term" value="F:ATP-dependent DNA damage sensor activity"/>
    <property type="evidence" value="ECO:0007669"/>
    <property type="project" value="InterPro"/>
</dbReference>
<dbReference type="SUPFAM" id="SSF48334">
    <property type="entry name" value="DNA repair protein MutS, domain III"/>
    <property type="match status" value="1"/>
</dbReference>
<dbReference type="PANTHER" id="PTHR11361">
    <property type="entry name" value="DNA MISMATCH REPAIR PROTEIN MUTS FAMILY MEMBER"/>
    <property type="match status" value="1"/>
</dbReference>
<keyword evidence="3" id="KW-0238">DNA-binding</keyword>
<dbReference type="eggNOG" id="COG0249">
    <property type="taxonomic scope" value="Bacteria"/>
</dbReference>
<dbReference type="Proteomes" id="UP000010953">
    <property type="component" value="Unassembled WGS sequence"/>
</dbReference>
<dbReference type="Gene3D" id="3.40.50.300">
    <property type="entry name" value="P-loop containing nucleotide triphosphate hydrolases"/>
    <property type="match status" value="1"/>
</dbReference>
<organism evidence="6 7">
    <name type="scientific">Mariniradius saccharolyticus AK6</name>
    <dbReference type="NCBI Taxonomy" id="1239962"/>
    <lineage>
        <taxon>Bacteria</taxon>
        <taxon>Pseudomonadati</taxon>
        <taxon>Bacteroidota</taxon>
        <taxon>Cytophagia</taxon>
        <taxon>Cytophagales</taxon>
        <taxon>Cyclobacteriaceae</taxon>
        <taxon>Mariniradius</taxon>
    </lineage>
</organism>
<evidence type="ECO:0000256" key="4">
    <source>
        <dbReference type="SAM" id="Phobius"/>
    </source>
</evidence>
<dbReference type="Gene3D" id="1.10.1420.10">
    <property type="match status" value="1"/>
</dbReference>
<keyword evidence="2" id="KW-0067">ATP-binding</keyword>
<evidence type="ECO:0000256" key="3">
    <source>
        <dbReference type="ARBA" id="ARBA00023125"/>
    </source>
</evidence>
<gene>
    <name evidence="6" type="ORF">C943_03792</name>
</gene>
<dbReference type="PANTHER" id="PTHR11361:SF99">
    <property type="entry name" value="DNA MISMATCH REPAIR PROTEIN"/>
    <property type="match status" value="1"/>
</dbReference>
<comment type="caution">
    <text evidence="6">The sequence shown here is derived from an EMBL/GenBank/DDBJ whole genome shotgun (WGS) entry which is preliminary data.</text>
</comment>
<dbReference type="InterPro" id="IPR000432">
    <property type="entry name" value="DNA_mismatch_repair_MutS_C"/>
</dbReference>
<evidence type="ECO:0000256" key="2">
    <source>
        <dbReference type="ARBA" id="ARBA00022840"/>
    </source>
</evidence>
<evidence type="ECO:0000313" key="6">
    <source>
        <dbReference type="EMBL" id="EMS34572.1"/>
    </source>
</evidence>
<dbReference type="STRING" id="1239962.C943_03792"/>
<dbReference type="InterPro" id="IPR027417">
    <property type="entry name" value="P-loop_NTPase"/>
</dbReference>
<dbReference type="EMBL" id="AMZY02000006">
    <property type="protein sequence ID" value="EMS34572.1"/>
    <property type="molecule type" value="Genomic_DNA"/>
</dbReference>
<keyword evidence="4" id="KW-0472">Membrane</keyword>
<dbReference type="GO" id="GO:0006298">
    <property type="term" value="P:mismatch repair"/>
    <property type="evidence" value="ECO:0007669"/>
    <property type="project" value="InterPro"/>
</dbReference>
<dbReference type="GO" id="GO:0005524">
    <property type="term" value="F:ATP binding"/>
    <property type="evidence" value="ECO:0007669"/>
    <property type="project" value="UniProtKB-KW"/>
</dbReference>
<evidence type="ECO:0000259" key="5">
    <source>
        <dbReference type="SMART" id="SM00534"/>
    </source>
</evidence>
<keyword evidence="4" id="KW-0812">Transmembrane</keyword>
<accession>M7Y1F9</accession>
<feature type="transmembrane region" description="Helical" evidence="4">
    <location>
        <begin position="316"/>
        <end position="335"/>
    </location>
</feature>
<proteinExistence type="predicted"/>
<feature type="transmembrane region" description="Helical" evidence="4">
    <location>
        <begin position="229"/>
        <end position="247"/>
    </location>
</feature>